<dbReference type="InterPro" id="IPR036513">
    <property type="entry name" value="STAS_dom_sf"/>
</dbReference>
<dbReference type="Proteomes" id="UP000252355">
    <property type="component" value="Unassembled WGS sequence"/>
</dbReference>
<dbReference type="InterPro" id="IPR002645">
    <property type="entry name" value="STAS_dom"/>
</dbReference>
<dbReference type="InterPro" id="IPR058548">
    <property type="entry name" value="MlaB-like_STAS"/>
</dbReference>
<evidence type="ECO:0000259" key="1">
    <source>
        <dbReference type="PROSITE" id="PS50801"/>
    </source>
</evidence>
<evidence type="ECO:0000313" key="3">
    <source>
        <dbReference type="Proteomes" id="UP000252355"/>
    </source>
</evidence>
<dbReference type="EMBL" id="QOQW01000016">
    <property type="protein sequence ID" value="RCK79105.1"/>
    <property type="molecule type" value="Genomic_DNA"/>
</dbReference>
<feature type="domain" description="STAS" evidence="1">
    <location>
        <begin position="1"/>
        <end position="86"/>
    </location>
</feature>
<protein>
    <recommendedName>
        <fullName evidence="1">STAS domain-containing protein</fullName>
    </recommendedName>
</protein>
<dbReference type="InterPro" id="IPR052746">
    <property type="entry name" value="MlaB_ABC_Transporter"/>
</dbReference>
<reference evidence="2 3" key="1">
    <citation type="submission" date="2018-05" db="EMBL/GenBank/DDBJ databases">
        <title>A metagenomic window into the 2 km-deep terrestrial subsurface aquifer revealed taxonomically and functionally diverse microbial community comprising novel uncultured bacterial lineages.</title>
        <authorList>
            <person name="Kadnikov V.V."/>
            <person name="Mardanov A.V."/>
            <person name="Beletsky A.V."/>
            <person name="Banks D."/>
            <person name="Pimenov N.V."/>
            <person name="Frank Y.A."/>
            <person name="Karnachuk O.V."/>
            <person name="Ravin N.V."/>
        </authorList>
    </citation>
    <scope>NUCLEOTIDE SEQUENCE [LARGE SCALE GENOMIC DNA]</scope>
    <source>
        <strain evidence="2">BY5</strain>
    </source>
</reference>
<sequence>MGGGVLRLQGEIGLEQAKTVHHALVQALSQTSRLLIDLSQVTTVDLTLVQLLLAARRSAAEQGKALCLRAPGPSPIVQQTAAAAGFPMTAHAWLGLPIVEGKECRNEC</sequence>
<dbReference type="AlphaFoldDB" id="A0A367ZLW1"/>
<evidence type="ECO:0000313" key="2">
    <source>
        <dbReference type="EMBL" id="RCK79105.1"/>
    </source>
</evidence>
<dbReference type="Gene3D" id="3.30.750.24">
    <property type="entry name" value="STAS domain"/>
    <property type="match status" value="1"/>
</dbReference>
<name>A0A367ZLW1_9BACT</name>
<dbReference type="CDD" id="cd07043">
    <property type="entry name" value="STAS_anti-anti-sigma_factors"/>
    <property type="match status" value="1"/>
</dbReference>
<dbReference type="SUPFAM" id="SSF52091">
    <property type="entry name" value="SpoIIaa-like"/>
    <property type="match status" value="1"/>
</dbReference>
<dbReference type="Pfam" id="PF13466">
    <property type="entry name" value="STAS_2"/>
    <property type="match status" value="1"/>
</dbReference>
<proteinExistence type="predicted"/>
<accession>A0A367ZLW1</accession>
<dbReference type="PANTHER" id="PTHR35849:SF2">
    <property type="entry name" value="BLR2341 PROTEIN"/>
    <property type="match status" value="1"/>
</dbReference>
<dbReference type="PROSITE" id="PS50801">
    <property type="entry name" value="STAS"/>
    <property type="match status" value="1"/>
</dbReference>
<organism evidence="2 3">
    <name type="scientific">Candidatus Ozemobacter sibiricus</name>
    <dbReference type="NCBI Taxonomy" id="2268124"/>
    <lineage>
        <taxon>Bacteria</taxon>
        <taxon>Candidatus Ozemobacteria</taxon>
        <taxon>Candidatus Ozemobacterales</taxon>
        <taxon>Candidatus Ozemobacteraceae</taxon>
        <taxon>Candidatus Ozemobacter</taxon>
    </lineage>
</organism>
<comment type="caution">
    <text evidence="2">The sequence shown here is derived from an EMBL/GenBank/DDBJ whole genome shotgun (WGS) entry which is preliminary data.</text>
</comment>
<gene>
    <name evidence="2" type="ORF">OZSIB_0447</name>
</gene>
<dbReference type="PANTHER" id="PTHR35849">
    <property type="entry name" value="BLR2341 PROTEIN"/>
    <property type="match status" value="1"/>
</dbReference>